<evidence type="ECO:0000313" key="1">
    <source>
        <dbReference type="EMBL" id="MBX40085.1"/>
    </source>
</evidence>
<accession>A0A2P2NC86</accession>
<proteinExistence type="predicted"/>
<name>A0A2P2NC86_RHIMU</name>
<sequence length="32" mass="3839">MDFSAKSGMERLFNLHLEKCFFVRTFKFLPVV</sequence>
<dbReference type="EMBL" id="GGEC01059601">
    <property type="protein sequence ID" value="MBX40085.1"/>
    <property type="molecule type" value="Transcribed_RNA"/>
</dbReference>
<organism evidence="1">
    <name type="scientific">Rhizophora mucronata</name>
    <name type="common">Asiatic mangrove</name>
    <dbReference type="NCBI Taxonomy" id="61149"/>
    <lineage>
        <taxon>Eukaryota</taxon>
        <taxon>Viridiplantae</taxon>
        <taxon>Streptophyta</taxon>
        <taxon>Embryophyta</taxon>
        <taxon>Tracheophyta</taxon>
        <taxon>Spermatophyta</taxon>
        <taxon>Magnoliopsida</taxon>
        <taxon>eudicotyledons</taxon>
        <taxon>Gunneridae</taxon>
        <taxon>Pentapetalae</taxon>
        <taxon>rosids</taxon>
        <taxon>fabids</taxon>
        <taxon>Malpighiales</taxon>
        <taxon>Rhizophoraceae</taxon>
        <taxon>Rhizophora</taxon>
    </lineage>
</organism>
<protein>
    <submittedName>
        <fullName evidence="1">Uncharacterized protein</fullName>
    </submittedName>
</protein>
<reference evidence="1" key="1">
    <citation type="submission" date="2018-02" db="EMBL/GenBank/DDBJ databases">
        <title>Rhizophora mucronata_Transcriptome.</title>
        <authorList>
            <person name="Meera S.P."/>
            <person name="Sreeshan A."/>
            <person name="Augustine A."/>
        </authorList>
    </citation>
    <scope>NUCLEOTIDE SEQUENCE</scope>
    <source>
        <tissue evidence="1">Leaf</tissue>
    </source>
</reference>
<dbReference type="AlphaFoldDB" id="A0A2P2NC86"/>